<evidence type="ECO:0000313" key="2">
    <source>
        <dbReference type="Proteomes" id="UP001295444"/>
    </source>
</evidence>
<dbReference type="PANTHER" id="PTHR15434:SF2">
    <property type="entry name" value="HEAT SHOCK FACTOR 2-BINDING PROTEIN"/>
    <property type="match status" value="1"/>
</dbReference>
<dbReference type="SUPFAM" id="SSF48371">
    <property type="entry name" value="ARM repeat"/>
    <property type="match status" value="1"/>
</dbReference>
<evidence type="ECO:0000313" key="1">
    <source>
        <dbReference type="EMBL" id="CAH2218551.1"/>
    </source>
</evidence>
<reference evidence="1" key="1">
    <citation type="submission" date="2022-03" db="EMBL/GenBank/DDBJ databases">
        <authorList>
            <person name="Alioto T."/>
            <person name="Alioto T."/>
            <person name="Gomez Garrido J."/>
        </authorList>
    </citation>
    <scope>NUCLEOTIDE SEQUENCE</scope>
</reference>
<name>A0AAD1VJS1_PELCU</name>
<accession>A0AAD1VJS1</accession>
<proteinExistence type="predicted"/>
<keyword evidence="1" id="KW-0346">Stress response</keyword>
<dbReference type="PANTHER" id="PTHR15434">
    <property type="entry name" value="HEAT SHOCK FACTOR 2-BINDING PROTEIN"/>
    <property type="match status" value="1"/>
</dbReference>
<dbReference type="InterPro" id="IPR016024">
    <property type="entry name" value="ARM-type_fold"/>
</dbReference>
<dbReference type="Proteomes" id="UP001295444">
    <property type="component" value="Chromosome 01"/>
</dbReference>
<dbReference type="InterPro" id="IPR011989">
    <property type="entry name" value="ARM-like"/>
</dbReference>
<sequence length="179" mass="20410">MWMPIYSIDVAAVPCGRDLLVNLCQDLLETWICLLGSIRPGTCSRLRVVMLMCLYNVSINRKGLSWLSQSLPFISQLQILLTDPDLEVCLHTMRLFQSVVLESDSLRHFQNELHKFMPRIMELSHSRSTELQALACELLEEMKRLEKEGIQLIPLTGSDEVGNLIDQRLVSLFAVPAVR</sequence>
<organism evidence="1 2">
    <name type="scientific">Pelobates cultripes</name>
    <name type="common">Western spadefoot toad</name>
    <dbReference type="NCBI Taxonomy" id="61616"/>
    <lineage>
        <taxon>Eukaryota</taxon>
        <taxon>Metazoa</taxon>
        <taxon>Chordata</taxon>
        <taxon>Craniata</taxon>
        <taxon>Vertebrata</taxon>
        <taxon>Euteleostomi</taxon>
        <taxon>Amphibia</taxon>
        <taxon>Batrachia</taxon>
        <taxon>Anura</taxon>
        <taxon>Pelobatoidea</taxon>
        <taxon>Pelobatidae</taxon>
        <taxon>Pelobates</taxon>
    </lineage>
</organism>
<dbReference type="AlphaFoldDB" id="A0AAD1VJS1"/>
<dbReference type="GO" id="GO:0005829">
    <property type="term" value="C:cytosol"/>
    <property type="evidence" value="ECO:0007669"/>
    <property type="project" value="TreeGrafter"/>
</dbReference>
<keyword evidence="2" id="KW-1185">Reference proteome</keyword>
<protein>
    <submittedName>
        <fullName evidence="1">Heat shock factor 2-binding isoform X2</fullName>
    </submittedName>
</protein>
<gene>
    <name evidence="1" type="ORF">PECUL_23A051085</name>
</gene>
<dbReference type="EMBL" id="OW240912">
    <property type="protein sequence ID" value="CAH2218551.1"/>
    <property type="molecule type" value="Genomic_DNA"/>
</dbReference>
<dbReference type="InterPro" id="IPR039584">
    <property type="entry name" value="HSF2BP"/>
</dbReference>
<dbReference type="Gene3D" id="1.25.10.10">
    <property type="entry name" value="Leucine-rich Repeat Variant"/>
    <property type="match status" value="1"/>
</dbReference>